<keyword evidence="4" id="KW-1185">Reference proteome</keyword>
<dbReference type="Proteomes" id="UP001331761">
    <property type="component" value="Unassembled WGS sequence"/>
</dbReference>
<evidence type="ECO:0000256" key="2">
    <source>
        <dbReference type="SAM" id="Phobius"/>
    </source>
</evidence>
<dbReference type="AlphaFoldDB" id="A0AAN8GBQ0"/>
<proteinExistence type="predicted"/>
<feature type="transmembrane region" description="Helical" evidence="2">
    <location>
        <begin position="22"/>
        <end position="41"/>
    </location>
</feature>
<feature type="compositionally biased region" description="Basic and acidic residues" evidence="1">
    <location>
        <begin position="66"/>
        <end position="119"/>
    </location>
</feature>
<evidence type="ECO:0000256" key="1">
    <source>
        <dbReference type="SAM" id="MobiDB-lite"/>
    </source>
</evidence>
<feature type="region of interest" description="Disordered" evidence="1">
    <location>
        <begin position="56"/>
        <end position="158"/>
    </location>
</feature>
<keyword evidence="2" id="KW-1133">Transmembrane helix</keyword>
<gene>
    <name evidence="3" type="ORF">GCK32_005559</name>
</gene>
<accession>A0AAN8GBQ0</accession>
<comment type="caution">
    <text evidence="3">The sequence shown here is derived from an EMBL/GenBank/DDBJ whole genome shotgun (WGS) entry which is preliminary data.</text>
</comment>
<protein>
    <submittedName>
        <fullName evidence="3">Uncharacterized protein</fullName>
    </submittedName>
</protein>
<evidence type="ECO:0000313" key="4">
    <source>
        <dbReference type="Proteomes" id="UP001331761"/>
    </source>
</evidence>
<keyword evidence="2" id="KW-0472">Membrane</keyword>
<dbReference type="EMBL" id="WIXE01006284">
    <property type="protein sequence ID" value="KAK5981428.1"/>
    <property type="molecule type" value="Genomic_DNA"/>
</dbReference>
<reference evidence="3 4" key="1">
    <citation type="submission" date="2019-10" db="EMBL/GenBank/DDBJ databases">
        <title>Assembly and Annotation for the nematode Trichostrongylus colubriformis.</title>
        <authorList>
            <person name="Martin J."/>
        </authorList>
    </citation>
    <scope>NUCLEOTIDE SEQUENCE [LARGE SCALE GENOMIC DNA]</scope>
    <source>
        <strain evidence="3">G859</strain>
        <tissue evidence="3">Whole worm</tissue>
    </source>
</reference>
<name>A0AAN8GBQ0_TRICO</name>
<feature type="compositionally biased region" description="Basic and acidic residues" evidence="1">
    <location>
        <begin position="135"/>
        <end position="158"/>
    </location>
</feature>
<keyword evidence="2" id="KW-0812">Transmembrane</keyword>
<evidence type="ECO:0000313" key="3">
    <source>
        <dbReference type="EMBL" id="KAK5981428.1"/>
    </source>
</evidence>
<sequence>MYEDKQTAFIDVALTLRAGGCTYMIVLAMYLNTLLFAALHYKVIQIRRLYRMATPSVTTPMAPSETKIEEQKPEKPLEAFMKFDEQKTQEQEKEEEAKEPEKPEKPEKKSSEKSKDKTLRSARMSIRLPRAPKGHHVEELDQMEKFLAEDDPSDMGKI</sequence>
<organism evidence="3 4">
    <name type="scientific">Trichostrongylus colubriformis</name>
    <name type="common">Black scour worm</name>
    <dbReference type="NCBI Taxonomy" id="6319"/>
    <lineage>
        <taxon>Eukaryota</taxon>
        <taxon>Metazoa</taxon>
        <taxon>Ecdysozoa</taxon>
        <taxon>Nematoda</taxon>
        <taxon>Chromadorea</taxon>
        <taxon>Rhabditida</taxon>
        <taxon>Rhabditina</taxon>
        <taxon>Rhabditomorpha</taxon>
        <taxon>Strongyloidea</taxon>
        <taxon>Trichostrongylidae</taxon>
        <taxon>Trichostrongylus</taxon>
    </lineage>
</organism>